<evidence type="ECO:0000256" key="2">
    <source>
        <dbReference type="ARBA" id="ARBA00022475"/>
    </source>
</evidence>
<dbReference type="GO" id="GO:0005886">
    <property type="term" value="C:plasma membrane"/>
    <property type="evidence" value="ECO:0007669"/>
    <property type="project" value="UniProtKB-SubCell"/>
</dbReference>
<dbReference type="InterPro" id="IPR004960">
    <property type="entry name" value="LipA_acyltrans"/>
</dbReference>
<organism evidence="7 8">
    <name type="scientific">Proteus mirabilis</name>
    <dbReference type="NCBI Taxonomy" id="584"/>
    <lineage>
        <taxon>Bacteria</taxon>
        <taxon>Pseudomonadati</taxon>
        <taxon>Pseudomonadota</taxon>
        <taxon>Gammaproteobacteria</taxon>
        <taxon>Enterobacterales</taxon>
        <taxon>Morganellaceae</taxon>
        <taxon>Proteus</taxon>
    </lineage>
</organism>
<evidence type="ECO:0000256" key="4">
    <source>
        <dbReference type="ARBA" id="ARBA00022679"/>
    </source>
</evidence>
<protein>
    <submittedName>
        <fullName evidence="7">Lipid A biosynthesis (KDO)2-(Lauroyl)-lipid IVA acyltransferase</fullName>
        <ecNumber evidence="7">2.3.1.-</ecNumber>
    </submittedName>
</protein>
<keyword evidence="3" id="KW-0997">Cell inner membrane</keyword>
<dbReference type="PANTHER" id="PTHR30606">
    <property type="entry name" value="LIPID A BIOSYNTHESIS LAUROYL ACYLTRANSFERASE"/>
    <property type="match status" value="1"/>
</dbReference>
<dbReference type="GO" id="GO:0016746">
    <property type="term" value="F:acyltransferase activity"/>
    <property type="evidence" value="ECO:0007669"/>
    <property type="project" value="UniProtKB-KW"/>
</dbReference>
<dbReference type="EMBL" id="UAUE01000013">
    <property type="protein sequence ID" value="SPY96335.1"/>
    <property type="molecule type" value="Genomic_DNA"/>
</dbReference>
<evidence type="ECO:0000313" key="7">
    <source>
        <dbReference type="EMBL" id="SPY96335.1"/>
    </source>
</evidence>
<dbReference type="EC" id="2.3.1.-" evidence="7"/>
<comment type="subcellular location">
    <subcellularLocation>
        <location evidence="1">Cell inner membrane</location>
    </subcellularLocation>
</comment>
<evidence type="ECO:0000256" key="3">
    <source>
        <dbReference type="ARBA" id="ARBA00022519"/>
    </source>
</evidence>
<name>A0A2X2C834_PROMI</name>
<dbReference type="Proteomes" id="UP000251485">
    <property type="component" value="Unassembled WGS sequence"/>
</dbReference>
<proteinExistence type="predicted"/>
<gene>
    <name evidence="7" type="primary">msbB_2</name>
    <name evidence="7" type="ORF">NCTC10975_02046</name>
</gene>
<keyword evidence="5" id="KW-0472">Membrane</keyword>
<evidence type="ECO:0000256" key="1">
    <source>
        <dbReference type="ARBA" id="ARBA00004533"/>
    </source>
</evidence>
<evidence type="ECO:0000313" key="8">
    <source>
        <dbReference type="Proteomes" id="UP000251485"/>
    </source>
</evidence>
<keyword evidence="4 7" id="KW-0808">Transferase</keyword>
<accession>A0A2X2C834</accession>
<dbReference type="Pfam" id="PF03279">
    <property type="entry name" value="Lip_A_acyltrans"/>
    <property type="match status" value="1"/>
</dbReference>
<evidence type="ECO:0000256" key="6">
    <source>
        <dbReference type="ARBA" id="ARBA00023315"/>
    </source>
</evidence>
<keyword evidence="2" id="KW-1003">Cell membrane</keyword>
<reference evidence="7 8" key="1">
    <citation type="submission" date="2018-06" db="EMBL/GenBank/DDBJ databases">
        <authorList>
            <consortium name="Pathogen Informatics"/>
            <person name="Doyle S."/>
        </authorList>
    </citation>
    <scope>NUCLEOTIDE SEQUENCE [LARGE SCALE GENOMIC DNA]</scope>
    <source>
        <strain evidence="7 8">NCTC10975</strain>
    </source>
</reference>
<evidence type="ECO:0000256" key="5">
    <source>
        <dbReference type="ARBA" id="ARBA00023136"/>
    </source>
</evidence>
<dbReference type="PANTHER" id="PTHR30606:SF4">
    <property type="entry name" value="LIPID A BIOSYNTHESIS MYRISTOYLTRANSFERASE"/>
    <property type="match status" value="1"/>
</dbReference>
<dbReference type="AlphaFoldDB" id="A0A2X2C834"/>
<keyword evidence="6 7" id="KW-0012">Acyltransferase</keyword>
<dbReference type="GO" id="GO:0009247">
    <property type="term" value="P:glycolipid biosynthetic process"/>
    <property type="evidence" value="ECO:0007669"/>
    <property type="project" value="UniProtKB-ARBA"/>
</dbReference>
<sequence length="110" mass="12486">MLADLCLRGAKHTLQRTSWEGIEIIERLKAQGRNVIFMVPHGWAVDVPAMLLAAKGQKMAAMFHHQKDPVTDYLWNKARYHFGGRLHSREAGIKPFISTVRQGFLGVLFT</sequence>